<protein>
    <submittedName>
        <fullName evidence="3">Uncharacterized protein</fullName>
    </submittedName>
</protein>
<proteinExistence type="predicted"/>
<evidence type="ECO:0000256" key="1">
    <source>
        <dbReference type="SAM" id="Coils"/>
    </source>
</evidence>
<evidence type="ECO:0000313" key="3">
    <source>
        <dbReference type="EMBL" id="CRG96227.1"/>
    </source>
</evidence>
<organism evidence="3 4">
    <name type="scientific">Plasmodium gallinaceum</name>
    <dbReference type="NCBI Taxonomy" id="5849"/>
    <lineage>
        <taxon>Eukaryota</taxon>
        <taxon>Sar</taxon>
        <taxon>Alveolata</taxon>
        <taxon>Apicomplexa</taxon>
        <taxon>Aconoidasida</taxon>
        <taxon>Haemosporida</taxon>
        <taxon>Plasmodiidae</taxon>
        <taxon>Plasmodium</taxon>
        <taxon>Plasmodium (Haemamoeba)</taxon>
    </lineage>
</organism>
<keyword evidence="4" id="KW-1185">Reference proteome</keyword>
<name>A0A1J1GYY4_PLAGA</name>
<gene>
    <name evidence="3" type="ORF">PGAL8A_00344500</name>
</gene>
<reference evidence="3" key="1">
    <citation type="submission" date="2015-04" db="EMBL/GenBank/DDBJ databases">
        <authorList>
            <consortium name="Pathogen Informatics"/>
        </authorList>
    </citation>
    <scope>NUCLEOTIDE SEQUENCE [LARGE SCALE GENOMIC DNA]</scope>
    <source>
        <strain evidence="3">8A</strain>
    </source>
</reference>
<keyword evidence="1" id="KW-0175">Coiled coil</keyword>
<feature type="coiled-coil region" evidence="1">
    <location>
        <begin position="164"/>
        <end position="191"/>
    </location>
</feature>
<dbReference type="OMA" id="EDEHQYK"/>
<dbReference type="Proteomes" id="UP000220797">
    <property type="component" value="Unassembled WGS sequence"/>
</dbReference>
<comment type="caution">
    <text evidence="3">The sequence shown here is derived from an EMBL/GenBank/DDBJ whole genome shotgun (WGS) entry which is preliminary data.</text>
</comment>
<accession>A0A1J1GYY4</accession>
<dbReference type="GeneID" id="39731975"/>
<dbReference type="VEuPathDB" id="PlasmoDB:PGAL8A_00344500"/>
<feature type="region of interest" description="Disordered" evidence="2">
    <location>
        <begin position="409"/>
        <end position="504"/>
    </location>
</feature>
<dbReference type="RefSeq" id="XP_028529032.1">
    <property type="nucleotide sequence ID" value="XM_028672484.1"/>
</dbReference>
<sequence length="1348" mass="159210">MGETKNKFEIARNRSSNSIRENLLHSSDILKTSNNLLKNSLFEVNDKKNYVDHTFNKREATNINNLININDSLNKHYSLNDEGITYSDSVNHNLLNKEFSNSMFYDKIMMSNKTYNSAVDNLQNNFRGNNLTNVVNSIKFEENVNIKIPSILKSSPLYVLYPELNNLREKEEEEEEENTQKKDGIENCNENEFLRDINDKKKLSNYLKDDLINNTLMKNKMYDYFELEKKNLVQIEGPNELNYKLLCSKSNEASNVILNCYKNRHVTNNNNHTYNELNTLNFLKKQKMPIVEKNERENFIIHSTSPRKKNILKKYEENDEEKIIKKKEKEFFISLIDTSNKTATVKTFDIKSNKEVKENKNILQIKKKPLKDVEVQTNEEELKKSSINVIDPYIENVYNILYKKKSELQKKKDKNNNKFKNVNNNDTKQELLTNEKEKSENLKHKISYNMIKQSDKSDVSNNDNNSDSYSEKSSNNSNSNDSNKSSIDTTEEDDKENKKKMNIKQHITHSNDFMKFGVPYNILNTIYNKNSPFYKNPFVNIDTSNSLKAGKVLNMNILNMDKNEKSFNSKDIIKKNHLIKNFSPILNPLKIPYIPQYIQWMKSNMNTFPPKNKNDLYHNNLNHAYMSYIFPVSNQLKKTSLNKGFLPLMVNKSIPSFLKGKRELANKKKLCKLTKNKGLQKINESDDSILSEENETNEEIKSENEYEKSKIINNLLLKKLYINKEKELYEKKKFQETFWSFLENNDMLKERTRGKFNSLRNTYYHYNDGEKDNSLFLRKYRCWEEHYNKNIKNMKKYFLDNNYNTYEKGFNNIKCYSHNTQSNEINNLDPKKRNYSQPTYNENHINKAQQFVNFNNTHNLYTFKEENNDYLKENKKKEFKNKKIFSQINLNKKFALLENMNRNNKNILSKLKNKNSNNFTPHPIKEEVYNSSLKFDNQKRCRSFSYKNRLQKLNLLSKSIAPIKEVVKKNNNILTKKNNEETHFNGNENELKMEVENHRDIQKVNWELNEQKNNDKKNYQKILNDIKFSYNKKNTLKENYNSEEKCHIKNKISIEKITNDIPNESYNFYNDSHKYIEEKEIFNLKSYENSLKDIYKLNNVNENFSYGEVITKEEDCIIGGESEKKEENTQKNILNNNKESNDHLMTYKTKTKLNKTDNLLRIKVNLKRPNNETIIPNMFIKDENKKNDDFDHSVSQYLDKNYENVEKNEKHTRETIGNQKCVNINLLDETKGNFNNMETVNKIKEPENQINNIACRKVSNAKNFLRKNNGSGGGNYVKIKERNISNHKNCKPLITLESNILNKNTKNNADFNLKSSSVSNGNATKLNEMINLENIDPNKWIEEIFGDS</sequence>
<dbReference type="EMBL" id="CVMV01000059">
    <property type="protein sequence ID" value="CRG96227.1"/>
    <property type="molecule type" value="Genomic_DNA"/>
</dbReference>
<evidence type="ECO:0000313" key="4">
    <source>
        <dbReference type="Proteomes" id="UP000220797"/>
    </source>
</evidence>
<evidence type="ECO:0000256" key="2">
    <source>
        <dbReference type="SAM" id="MobiDB-lite"/>
    </source>
</evidence>
<dbReference type="OrthoDB" id="382551at2759"/>
<feature type="compositionally biased region" description="Low complexity" evidence="2">
    <location>
        <begin position="459"/>
        <end position="488"/>
    </location>
</feature>
<feature type="compositionally biased region" description="Basic and acidic residues" evidence="2">
    <location>
        <begin position="427"/>
        <end position="443"/>
    </location>
</feature>